<dbReference type="SUPFAM" id="SSF57667">
    <property type="entry name" value="beta-beta-alpha zinc fingers"/>
    <property type="match status" value="1"/>
</dbReference>
<gene>
    <name evidence="10" type="primary">Zbtb43</name>
    <name evidence="10" type="ORF">T03_16138</name>
</gene>
<dbReference type="SMART" id="SM00355">
    <property type="entry name" value="ZnF_C2H2"/>
    <property type="match status" value="2"/>
</dbReference>
<evidence type="ECO:0000259" key="9">
    <source>
        <dbReference type="PROSITE" id="PS50157"/>
    </source>
</evidence>
<comment type="caution">
    <text evidence="10">The sequence shown here is derived from an EMBL/GenBank/DDBJ whole genome shotgun (WGS) entry which is preliminary data.</text>
</comment>
<dbReference type="GO" id="GO:0000981">
    <property type="term" value="F:DNA-binding transcription factor activity, RNA polymerase II-specific"/>
    <property type="evidence" value="ECO:0007669"/>
    <property type="project" value="TreeGrafter"/>
</dbReference>
<feature type="domain" description="C2H2-type" evidence="9">
    <location>
        <begin position="111"/>
        <end position="138"/>
    </location>
</feature>
<evidence type="ECO:0000313" key="10">
    <source>
        <dbReference type="EMBL" id="KRY48492.1"/>
    </source>
</evidence>
<dbReference type="InterPro" id="IPR013087">
    <property type="entry name" value="Znf_C2H2_type"/>
</dbReference>
<dbReference type="OrthoDB" id="5916238at2759"/>
<evidence type="ECO:0000256" key="5">
    <source>
        <dbReference type="ARBA" id="ARBA00022833"/>
    </source>
</evidence>
<dbReference type="Pfam" id="PF00096">
    <property type="entry name" value="zf-C2H2"/>
    <property type="match status" value="1"/>
</dbReference>
<evidence type="ECO:0000256" key="1">
    <source>
        <dbReference type="ARBA" id="ARBA00004123"/>
    </source>
</evidence>
<feature type="region of interest" description="Disordered" evidence="8">
    <location>
        <begin position="159"/>
        <end position="224"/>
    </location>
</feature>
<dbReference type="GO" id="GO:0008270">
    <property type="term" value="F:zinc ion binding"/>
    <property type="evidence" value="ECO:0007669"/>
    <property type="project" value="UniProtKB-KW"/>
</dbReference>
<dbReference type="PANTHER" id="PTHR24394:SF29">
    <property type="entry name" value="MYONEURIN"/>
    <property type="match status" value="1"/>
</dbReference>
<dbReference type="PROSITE" id="PS50157">
    <property type="entry name" value="ZINC_FINGER_C2H2_2"/>
    <property type="match status" value="2"/>
</dbReference>
<feature type="compositionally biased region" description="Polar residues" evidence="8">
    <location>
        <begin position="167"/>
        <end position="201"/>
    </location>
</feature>
<evidence type="ECO:0000256" key="8">
    <source>
        <dbReference type="SAM" id="MobiDB-lite"/>
    </source>
</evidence>
<keyword evidence="4 7" id="KW-0863">Zinc-finger</keyword>
<evidence type="ECO:0000256" key="7">
    <source>
        <dbReference type="PROSITE-ProRule" id="PRU00042"/>
    </source>
</evidence>
<keyword evidence="11" id="KW-1185">Reference proteome</keyword>
<dbReference type="AlphaFoldDB" id="A0A0V1CHK5"/>
<sequence length="391" mass="44043">MQNSRKNIFDSQKEQSLQSARTVGLLKAHSPSNKASFFAAIQDIKSFIVEYCLNIEYTSKWKRIIFVNFATKISLLVPGIRPFACQTCGKRFNNRGARYNHMKMHSNVLPYECPLCEKAFHWELSLKQHLKSHANRGHIMDIMVDTIYEKQIEQQKLKKKEEKKRQLMNQKRLQQSSLVNSERTPNTANPRSPIHQPQPSVHATVGLGQNEHSGNNETHPYHGTDKMIKAENSTEIPQICGVNMPSVAHQAFQKTALNALFCRPSNAIPRPPLPTIVGLGQNGYNTNNYTHPYYGTYKMIKAENSTEIPQICGVNMPSVAHQAFQKTAVYNTKTNYTGRPSNAIPRPPLPTIVGLRGNNEGTSTNASLSFKQPIQDAATMIGKPQDNQSRF</sequence>
<evidence type="ECO:0000256" key="2">
    <source>
        <dbReference type="ARBA" id="ARBA00022723"/>
    </source>
</evidence>
<accession>A0A0V1CHK5</accession>
<dbReference type="FunFam" id="3.30.160.60:FF:000110">
    <property type="entry name" value="Zinc finger protein-like"/>
    <property type="match status" value="1"/>
</dbReference>
<feature type="domain" description="C2H2-type" evidence="9">
    <location>
        <begin position="83"/>
        <end position="110"/>
    </location>
</feature>
<protein>
    <submittedName>
        <fullName evidence="10">Zinc finger and BTB domain-containing protein 43</fullName>
    </submittedName>
</protein>
<keyword evidence="5" id="KW-0862">Zinc</keyword>
<reference evidence="10 11" key="1">
    <citation type="submission" date="2015-01" db="EMBL/GenBank/DDBJ databases">
        <title>Evolution of Trichinella species and genotypes.</title>
        <authorList>
            <person name="Korhonen P.K."/>
            <person name="Edoardo P."/>
            <person name="Giuseppe L.R."/>
            <person name="Gasser R.B."/>
        </authorList>
    </citation>
    <scope>NUCLEOTIDE SEQUENCE [LARGE SCALE GENOMIC DNA]</scope>
    <source>
        <strain evidence="10">ISS120</strain>
    </source>
</reference>
<comment type="subcellular location">
    <subcellularLocation>
        <location evidence="1">Nucleus</location>
    </subcellularLocation>
</comment>
<dbReference type="EMBL" id="JYDI01000205">
    <property type="protein sequence ID" value="KRY48492.1"/>
    <property type="molecule type" value="Genomic_DNA"/>
</dbReference>
<evidence type="ECO:0000256" key="3">
    <source>
        <dbReference type="ARBA" id="ARBA00022737"/>
    </source>
</evidence>
<name>A0A0V1CHK5_TRIBR</name>
<keyword evidence="3" id="KW-0677">Repeat</keyword>
<dbReference type="PANTHER" id="PTHR24394">
    <property type="entry name" value="ZINC FINGER PROTEIN"/>
    <property type="match status" value="1"/>
</dbReference>
<dbReference type="PROSITE" id="PS00028">
    <property type="entry name" value="ZINC_FINGER_C2H2_1"/>
    <property type="match status" value="2"/>
</dbReference>
<proteinExistence type="predicted"/>
<dbReference type="GO" id="GO:0005634">
    <property type="term" value="C:nucleus"/>
    <property type="evidence" value="ECO:0007669"/>
    <property type="project" value="UniProtKB-SubCell"/>
</dbReference>
<keyword evidence="2" id="KW-0479">Metal-binding</keyword>
<evidence type="ECO:0000256" key="6">
    <source>
        <dbReference type="ARBA" id="ARBA00023242"/>
    </source>
</evidence>
<dbReference type="Proteomes" id="UP000054653">
    <property type="component" value="Unassembled WGS sequence"/>
</dbReference>
<dbReference type="InterPro" id="IPR036236">
    <property type="entry name" value="Znf_C2H2_sf"/>
</dbReference>
<dbReference type="Gene3D" id="3.30.160.60">
    <property type="entry name" value="Classic Zinc Finger"/>
    <property type="match status" value="2"/>
</dbReference>
<organism evidence="10 11">
    <name type="scientific">Trichinella britovi</name>
    <name type="common">Parasitic roundworm</name>
    <dbReference type="NCBI Taxonomy" id="45882"/>
    <lineage>
        <taxon>Eukaryota</taxon>
        <taxon>Metazoa</taxon>
        <taxon>Ecdysozoa</taxon>
        <taxon>Nematoda</taxon>
        <taxon>Enoplea</taxon>
        <taxon>Dorylaimia</taxon>
        <taxon>Trichinellida</taxon>
        <taxon>Trichinellidae</taxon>
        <taxon>Trichinella</taxon>
    </lineage>
</organism>
<keyword evidence="6" id="KW-0539">Nucleus</keyword>
<evidence type="ECO:0000256" key="4">
    <source>
        <dbReference type="ARBA" id="ARBA00022771"/>
    </source>
</evidence>
<dbReference type="STRING" id="45882.A0A0V1CHK5"/>
<evidence type="ECO:0000313" key="11">
    <source>
        <dbReference type="Proteomes" id="UP000054653"/>
    </source>
</evidence>